<organism evidence="10 11">
    <name type="scientific">Brassica cretica</name>
    <name type="common">Mustard</name>
    <dbReference type="NCBI Taxonomy" id="69181"/>
    <lineage>
        <taxon>Eukaryota</taxon>
        <taxon>Viridiplantae</taxon>
        <taxon>Streptophyta</taxon>
        <taxon>Embryophyta</taxon>
        <taxon>Tracheophyta</taxon>
        <taxon>Spermatophyta</taxon>
        <taxon>Magnoliopsida</taxon>
        <taxon>eudicotyledons</taxon>
        <taxon>Gunneridae</taxon>
        <taxon>Pentapetalae</taxon>
        <taxon>rosids</taxon>
        <taxon>malvids</taxon>
        <taxon>Brassicales</taxon>
        <taxon>Brassicaceae</taxon>
        <taxon>Brassiceae</taxon>
        <taxon>Brassica</taxon>
    </lineage>
</organism>
<dbReference type="PRINTS" id="PR00724">
    <property type="entry name" value="CRBOXYPTASEC"/>
</dbReference>
<keyword evidence="6 8" id="KW-0378">Hydrolase</keyword>
<dbReference type="InterPro" id="IPR001563">
    <property type="entry name" value="Peptidase_S10"/>
</dbReference>
<feature type="compositionally biased region" description="Basic and acidic residues" evidence="9">
    <location>
        <begin position="532"/>
        <end position="542"/>
    </location>
</feature>
<keyword evidence="7" id="KW-0325">Glycoprotein</keyword>
<dbReference type="SUPFAM" id="SSF53474">
    <property type="entry name" value="alpha/beta-Hydrolases"/>
    <property type="match status" value="1"/>
</dbReference>
<comment type="subcellular location">
    <subcellularLocation>
        <location evidence="1">Secreted</location>
    </subcellularLocation>
</comment>
<evidence type="ECO:0000256" key="8">
    <source>
        <dbReference type="RuleBase" id="RU361156"/>
    </source>
</evidence>
<reference evidence="10 11" key="1">
    <citation type="journal article" date="2020" name="BMC Genomics">
        <title>Intraspecific diversification of the crop wild relative Brassica cretica Lam. using demographic model selection.</title>
        <authorList>
            <person name="Kioukis A."/>
            <person name="Michalopoulou V.A."/>
            <person name="Briers L."/>
            <person name="Pirintsos S."/>
            <person name="Studholme D.J."/>
            <person name="Pavlidis P."/>
            <person name="Sarris P.F."/>
        </authorList>
    </citation>
    <scope>NUCLEOTIDE SEQUENCE [LARGE SCALE GENOMIC DNA]</scope>
    <source>
        <strain evidence="11">cv. PFS-1207/04</strain>
    </source>
</reference>
<evidence type="ECO:0000313" key="11">
    <source>
        <dbReference type="Proteomes" id="UP000266723"/>
    </source>
</evidence>
<protein>
    <recommendedName>
        <fullName evidence="8">Carboxypeptidase</fullName>
        <ecNumber evidence="8">3.4.16.-</ecNumber>
    </recommendedName>
</protein>
<evidence type="ECO:0000256" key="6">
    <source>
        <dbReference type="ARBA" id="ARBA00022801"/>
    </source>
</evidence>
<comment type="similarity">
    <text evidence="2 8">Belongs to the peptidase S10 family.</text>
</comment>
<evidence type="ECO:0000313" key="10">
    <source>
        <dbReference type="EMBL" id="KAF3607807.1"/>
    </source>
</evidence>
<dbReference type="EMBL" id="QGKV02000297">
    <property type="protein sequence ID" value="KAF3607807.1"/>
    <property type="molecule type" value="Genomic_DNA"/>
</dbReference>
<feature type="region of interest" description="Disordered" evidence="9">
    <location>
        <begin position="522"/>
        <end position="542"/>
    </location>
</feature>
<sequence>MFYAYYEAQKPTTPLTDTPLLIWLQGGPGCSSMIGNFYELGPWRVVSRATELEPNPGAWNRIFGLLFLDNPIGVGFSIAASKQDIPSNQRQVAEQLYAALVEFIEQNPSFEHRPVYITGESYAGKYVPAIGYYILKEKPNGKVNLKGLAIGNGLTDPVTQLRTHAVNACYSGWINAKQREELEKAQEVSISLAKAQKWREAADTRLELLSRLGNMTGLATLYNTERTIPYRMDLVADLLNQREAKRVLGVSETMRFEECSDEVRDILWGDLMKSVKFMVEYAVERTNVMLYQGMLDLRVGLVSTEEWMKTMNWSGLGMFLSAERRVWKDGDGDLAGYVQRWGNLSHVAVSGAGHLVPTDKAVNSRDMIEAWVLGKGRKPTHDFLSLCSHPTLQPDPKPTPPPSSQGSHLKTHDFLQPLDCVGAKEETSRVDTTRIASEKPPPPAPPPPLQHVLPGGIGTYTISPIPYFHNQQRIPKPELSPPMMFTAAVQAGGGNERNVVDEISNSNSSSYAAAASGFTFWDESGSGKKGQTRKENNAGERASIRADGAATMGQWPAVERRSQSLTNTPLSGFSSRSSSQLVPSLYISFINGL</sequence>
<dbReference type="PANTHER" id="PTHR11802:SF454">
    <property type="entry name" value="SERINE CARBOXYPEPTIDASE-LIKE 50"/>
    <property type="match status" value="1"/>
</dbReference>
<evidence type="ECO:0000256" key="2">
    <source>
        <dbReference type="ARBA" id="ARBA00009431"/>
    </source>
</evidence>
<evidence type="ECO:0000256" key="7">
    <source>
        <dbReference type="ARBA" id="ARBA00023180"/>
    </source>
</evidence>
<evidence type="ECO:0000256" key="9">
    <source>
        <dbReference type="SAM" id="MobiDB-lite"/>
    </source>
</evidence>
<dbReference type="PANTHER" id="PTHR11802">
    <property type="entry name" value="SERINE PROTEASE FAMILY S10 SERINE CARBOXYPEPTIDASE"/>
    <property type="match status" value="1"/>
</dbReference>
<name>A0ABQ7EW70_BRACR</name>
<accession>A0ABQ7EW70</accession>
<evidence type="ECO:0000256" key="3">
    <source>
        <dbReference type="ARBA" id="ARBA00022525"/>
    </source>
</evidence>
<evidence type="ECO:0000256" key="1">
    <source>
        <dbReference type="ARBA" id="ARBA00004613"/>
    </source>
</evidence>
<keyword evidence="3" id="KW-0964">Secreted</keyword>
<feature type="compositionally biased region" description="Pro residues" evidence="9">
    <location>
        <begin position="439"/>
        <end position="449"/>
    </location>
</feature>
<dbReference type="PROSITE" id="PS00560">
    <property type="entry name" value="CARBOXYPEPT_SER_HIS"/>
    <property type="match status" value="1"/>
</dbReference>
<keyword evidence="11" id="KW-1185">Reference proteome</keyword>
<dbReference type="EC" id="3.4.16.-" evidence="8"/>
<comment type="caution">
    <text evidence="10">The sequence shown here is derived from an EMBL/GenBank/DDBJ whole genome shotgun (WGS) entry which is preliminary data.</text>
</comment>
<feature type="compositionally biased region" description="Pro residues" evidence="9">
    <location>
        <begin position="393"/>
        <end position="403"/>
    </location>
</feature>
<evidence type="ECO:0000256" key="5">
    <source>
        <dbReference type="ARBA" id="ARBA00022670"/>
    </source>
</evidence>
<gene>
    <name evidence="10" type="ORF">DY000_02045364</name>
</gene>
<dbReference type="Pfam" id="PF00450">
    <property type="entry name" value="Peptidase_S10"/>
    <property type="match status" value="1"/>
</dbReference>
<proteinExistence type="inferred from homology"/>
<keyword evidence="5 8" id="KW-0645">Protease</keyword>
<dbReference type="PROSITE" id="PS00131">
    <property type="entry name" value="CARBOXYPEPT_SER_SER"/>
    <property type="match status" value="1"/>
</dbReference>
<dbReference type="InterPro" id="IPR029058">
    <property type="entry name" value="AB_hydrolase_fold"/>
</dbReference>
<keyword evidence="4 8" id="KW-0121">Carboxypeptidase</keyword>
<feature type="region of interest" description="Disordered" evidence="9">
    <location>
        <begin position="386"/>
        <end position="410"/>
    </location>
</feature>
<feature type="region of interest" description="Disordered" evidence="9">
    <location>
        <begin position="425"/>
        <end position="449"/>
    </location>
</feature>
<dbReference type="InterPro" id="IPR033124">
    <property type="entry name" value="Ser_caboxypep_his_AS"/>
</dbReference>
<dbReference type="Proteomes" id="UP000266723">
    <property type="component" value="Unassembled WGS sequence"/>
</dbReference>
<dbReference type="InterPro" id="IPR018202">
    <property type="entry name" value="Ser_caboxypep_ser_AS"/>
</dbReference>
<evidence type="ECO:0000256" key="4">
    <source>
        <dbReference type="ARBA" id="ARBA00022645"/>
    </source>
</evidence>
<dbReference type="Gene3D" id="3.40.50.1820">
    <property type="entry name" value="alpha/beta hydrolase"/>
    <property type="match status" value="1"/>
</dbReference>